<dbReference type="RefSeq" id="WP_094078407.1">
    <property type="nucleotide sequence ID" value="NZ_NBYO01000003.1"/>
</dbReference>
<feature type="transmembrane region" description="Helical" evidence="9">
    <location>
        <begin position="180"/>
        <end position="201"/>
    </location>
</feature>
<feature type="transmembrane region" description="Helical" evidence="9">
    <location>
        <begin position="272"/>
        <end position="293"/>
    </location>
</feature>
<evidence type="ECO:0000256" key="8">
    <source>
        <dbReference type="SAM" id="MobiDB-lite"/>
    </source>
</evidence>
<evidence type="ECO:0000313" key="10">
    <source>
        <dbReference type="EMBL" id="OXS99622.1"/>
    </source>
</evidence>
<feature type="region of interest" description="Disordered" evidence="8">
    <location>
        <begin position="1"/>
        <end position="27"/>
    </location>
</feature>
<dbReference type="GO" id="GO:0005886">
    <property type="term" value="C:plasma membrane"/>
    <property type="evidence" value="ECO:0007669"/>
    <property type="project" value="UniProtKB-SubCell"/>
</dbReference>
<feature type="transmembrane region" description="Helical" evidence="9">
    <location>
        <begin position="243"/>
        <end position="266"/>
    </location>
</feature>
<reference evidence="11" key="1">
    <citation type="journal article" date="2017" name="Int. J. Syst. Evol. Microbiol.">
        <title>Notoacmeibacter marinus gen. nov., sp. nov., isolated from the gut of a limpet and proposal of Notoacmeibacteraceae fam. nov. in the order Rhizobiales of the class Alphaproteobacteria.</title>
        <authorList>
            <person name="Huang Z."/>
            <person name="Guo F."/>
            <person name="Lai Q."/>
        </authorList>
    </citation>
    <scope>NUCLEOTIDE SEQUENCE [LARGE SCALE GENOMIC DNA]</scope>
    <source>
        <strain evidence="11">XMTR2A4</strain>
    </source>
</reference>
<keyword evidence="4" id="KW-1003">Cell membrane</keyword>
<organism evidence="10 11">
    <name type="scientific">Notoacmeibacter marinus</name>
    <dbReference type="NCBI Taxonomy" id="1876515"/>
    <lineage>
        <taxon>Bacteria</taxon>
        <taxon>Pseudomonadati</taxon>
        <taxon>Pseudomonadota</taxon>
        <taxon>Alphaproteobacteria</taxon>
        <taxon>Hyphomicrobiales</taxon>
        <taxon>Notoacmeibacteraceae</taxon>
        <taxon>Notoacmeibacter</taxon>
    </lineage>
</organism>
<evidence type="ECO:0000256" key="9">
    <source>
        <dbReference type="SAM" id="Phobius"/>
    </source>
</evidence>
<accession>A0A231UUK9</accession>
<evidence type="ECO:0000256" key="3">
    <source>
        <dbReference type="ARBA" id="ARBA00022448"/>
    </source>
</evidence>
<evidence type="ECO:0000256" key="6">
    <source>
        <dbReference type="ARBA" id="ARBA00022989"/>
    </source>
</evidence>
<evidence type="ECO:0000256" key="5">
    <source>
        <dbReference type="ARBA" id="ARBA00022692"/>
    </source>
</evidence>
<keyword evidence="5 9" id="KW-0812">Transmembrane</keyword>
<feature type="transmembrane region" description="Helical" evidence="9">
    <location>
        <begin position="91"/>
        <end position="113"/>
    </location>
</feature>
<keyword evidence="11" id="KW-1185">Reference proteome</keyword>
<dbReference type="EMBL" id="NBYO01000003">
    <property type="protein sequence ID" value="OXS99622.1"/>
    <property type="molecule type" value="Genomic_DNA"/>
</dbReference>
<keyword evidence="7 9" id="KW-0472">Membrane</keyword>
<evidence type="ECO:0000256" key="2">
    <source>
        <dbReference type="ARBA" id="ARBA00009773"/>
    </source>
</evidence>
<dbReference type="PANTHER" id="PTHR21716:SF53">
    <property type="entry name" value="PERMEASE PERM-RELATED"/>
    <property type="match status" value="1"/>
</dbReference>
<keyword evidence="3" id="KW-0813">Transport</keyword>
<dbReference type="Proteomes" id="UP000215405">
    <property type="component" value="Unassembled WGS sequence"/>
</dbReference>
<evidence type="ECO:0000313" key="11">
    <source>
        <dbReference type="Proteomes" id="UP000215405"/>
    </source>
</evidence>
<evidence type="ECO:0000256" key="1">
    <source>
        <dbReference type="ARBA" id="ARBA00004651"/>
    </source>
</evidence>
<proteinExistence type="inferred from homology"/>
<dbReference type="OrthoDB" id="5792512at2"/>
<dbReference type="PANTHER" id="PTHR21716">
    <property type="entry name" value="TRANSMEMBRANE PROTEIN"/>
    <property type="match status" value="1"/>
</dbReference>
<feature type="transmembrane region" description="Helical" evidence="9">
    <location>
        <begin position="300"/>
        <end position="316"/>
    </location>
</feature>
<dbReference type="GO" id="GO:0055085">
    <property type="term" value="P:transmembrane transport"/>
    <property type="evidence" value="ECO:0007669"/>
    <property type="project" value="TreeGrafter"/>
</dbReference>
<gene>
    <name evidence="10" type="ORF">B7H23_14040</name>
</gene>
<dbReference type="InterPro" id="IPR002549">
    <property type="entry name" value="AI-2E-like"/>
</dbReference>
<sequence>MTETGPPHNLPERQVPQTQSEPEAANGVGDSALWRRRVLFWGGMALAALLMLWVFRSVLMPFVVGMLLAYFLDPVADMLERRGLSRTLAAIVILILAIALLALGFVLVLPVLANQLSGFVERLPQLLSNLQTMITSYGPAWLERVFGVDRSTLEDGLNQALSQGSGFLASFLESVWNSGAALVDIAGLFVIAPVVAFYMLIDWDRMIASIDAHVPRRHVDTVRAIARDVDRAVAGFIRGQGSVCLILGIYYAIGLTLVGLNFGLLIGLGAGLISFIPYIGSTIGLVVALGVALVQFWPDFLWIAATLAVFFSGQFIEGNILQPKLVGGKVGLHPVWLMFALFAFGALFGFIGLLVAVPAAAAVGVIVRFLLERYRQSHLYDATKGTS</sequence>
<comment type="similarity">
    <text evidence="2">Belongs to the autoinducer-2 exporter (AI-2E) (TC 2.A.86) family.</text>
</comment>
<evidence type="ECO:0000256" key="4">
    <source>
        <dbReference type="ARBA" id="ARBA00022475"/>
    </source>
</evidence>
<dbReference type="Pfam" id="PF01594">
    <property type="entry name" value="AI-2E_transport"/>
    <property type="match status" value="1"/>
</dbReference>
<comment type="subcellular location">
    <subcellularLocation>
        <location evidence="1">Cell membrane</location>
        <topology evidence="1">Multi-pass membrane protein</topology>
    </subcellularLocation>
</comment>
<comment type="caution">
    <text evidence="10">The sequence shown here is derived from an EMBL/GenBank/DDBJ whole genome shotgun (WGS) entry which is preliminary data.</text>
</comment>
<dbReference type="AlphaFoldDB" id="A0A231UUK9"/>
<protein>
    <submittedName>
        <fullName evidence="10">AI-2E family transporter</fullName>
    </submittedName>
</protein>
<feature type="transmembrane region" description="Helical" evidence="9">
    <location>
        <begin position="336"/>
        <end position="367"/>
    </location>
</feature>
<evidence type="ECO:0000256" key="7">
    <source>
        <dbReference type="ARBA" id="ARBA00023136"/>
    </source>
</evidence>
<keyword evidence="6 9" id="KW-1133">Transmembrane helix</keyword>
<name>A0A231UUK9_9HYPH</name>